<dbReference type="PANTHER" id="PTHR45153">
    <property type="entry name" value="TETRATRICOPEPTIDE REPEAT PROTEIN 16"/>
    <property type="match status" value="1"/>
</dbReference>
<feature type="compositionally biased region" description="Polar residues" evidence="2">
    <location>
        <begin position="495"/>
        <end position="504"/>
    </location>
</feature>
<keyword evidence="4" id="KW-1185">Reference proteome</keyword>
<organism evidence="3 4">
    <name type="scientific">Acrasis kona</name>
    <dbReference type="NCBI Taxonomy" id="1008807"/>
    <lineage>
        <taxon>Eukaryota</taxon>
        <taxon>Discoba</taxon>
        <taxon>Heterolobosea</taxon>
        <taxon>Tetramitia</taxon>
        <taxon>Eutetramitia</taxon>
        <taxon>Acrasidae</taxon>
        <taxon>Acrasis</taxon>
    </lineage>
</organism>
<keyword evidence="1" id="KW-0802">TPR repeat</keyword>
<name>A0AAW2ZHI7_9EUKA</name>
<reference evidence="3 4" key="1">
    <citation type="submission" date="2024-03" db="EMBL/GenBank/DDBJ databases">
        <title>The Acrasis kona genome and developmental transcriptomes reveal deep origins of eukaryotic multicellular pathways.</title>
        <authorList>
            <person name="Sheikh S."/>
            <person name="Fu C.-J."/>
            <person name="Brown M.W."/>
            <person name="Baldauf S.L."/>
        </authorList>
    </citation>
    <scope>NUCLEOTIDE SEQUENCE [LARGE SCALE GENOMIC DNA]</scope>
    <source>
        <strain evidence="3 4">ATCC MYA-3509</strain>
    </source>
</reference>
<dbReference type="SUPFAM" id="SSF48452">
    <property type="entry name" value="TPR-like"/>
    <property type="match status" value="1"/>
</dbReference>
<evidence type="ECO:0000313" key="4">
    <source>
        <dbReference type="Proteomes" id="UP001431209"/>
    </source>
</evidence>
<dbReference type="EMBL" id="JAOPGA020001415">
    <property type="protein sequence ID" value="KAL0488211.1"/>
    <property type="molecule type" value="Genomic_DNA"/>
</dbReference>
<feature type="repeat" description="TPR" evidence="1">
    <location>
        <begin position="340"/>
        <end position="373"/>
    </location>
</feature>
<dbReference type="PANTHER" id="PTHR45153:SF1">
    <property type="entry name" value="TETRATRICOPEPTIDE REPEAT PROTEIN 16"/>
    <property type="match status" value="1"/>
</dbReference>
<proteinExistence type="predicted"/>
<evidence type="ECO:0000313" key="3">
    <source>
        <dbReference type="EMBL" id="KAL0488211.1"/>
    </source>
</evidence>
<dbReference type="InterPro" id="IPR019734">
    <property type="entry name" value="TPR_rpt"/>
</dbReference>
<comment type="caution">
    <text evidence="3">The sequence shown here is derived from an EMBL/GenBank/DDBJ whole genome shotgun (WGS) entry which is preliminary data.</text>
</comment>
<feature type="compositionally biased region" description="Basic and acidic residues" evidence="2">
    <location>
        <begin position="481"/>
        <end position="491"/>
    </location>
</feature>
<dbReference type="Gene3D" id="1.25.40.10">
    <property type="entry name" value="Tetratricopeptide repeat domain"/>
    <property type="match status" value="4"/>
</dbReference>
<feature type="repeat" description="TPR" evidence="1">
    <location>
        <begin position="34"/>
        <end position="67"/>
    </location>
</feature>
<dbReference type="Pfam" id="PF13181">
    <property type="entry name" value="TPR_8"/>
    <property type="match status" value="1"/>
</dbReference>
<dbReference type="Proteomes" id="UP001431209">
    <property type="component" value="Unassembled WGS sequence"/>
</dbReference>
<dbReference type="SMART" id="SM00028">
    <property type="entry name" value="TPR"/>
    <property type="match status" value="6"/>
</dbReference>
<evidence type="ECO:0000256" key="2">
    <source>
        <dbReference type="SAM" id="MobiDB-lite"/>
    </source>
</evidence>
<protein>
    <recommendedName>
        <fullName evidence="5">Tetratricopeptide repeat protein</fullName>
    </recommendedName>
</protein>
<dbReference type="InterPro" id="IPR011990">
    <property type="entry name" value="TPR-like_helical_dom_sf"/>
</dbReference>
<dbReference type="AlphaFoldDB" id="A0AAW2ZHI7"/>
<sequence length="550" mass="63584">MNSHEEAIIAVKNKELTKALLCYGKSIFLEPNNSDWYKARAEIFFLLGDVKSAVSNYKKAISLNEENKEWRERLSELLDAQSLVFYRERQYSAAIICLTNALEYVIDEKLNFHRAVNYVSLGDVSKAMSDLEYCNTAKCIPFNFILRGQVHLSLKFDLIAAKSDVEMASREHSQNDSVKKFIKQYHLAIQEKRRHGDELMSQGNYKEAIDVFSLIIQLYPNDTQSYLQRSICKRGLSAYAAAIQDLYSVINLSGGTDQEAEKLIGMTFYDIAEGYCSAHHDELAIKHLTQAIKWLKIPQFYIKRGDCFHNLKKHEKSLKDYRRARKLGGDDDDVSKMRLAMLHNEWGKLLFEQQEYEKSEQEFTKAIQIYHKNPKLSKARFQTKQFVGALEDTAVAYMFDPKNDEVINTLSQYSPKLLQDRNDLIIVLKRVGISDKDIREALDGGNKESLDFTQVQSTSKAYEKQQLPIISRSHSAVPSIRDQKSKVENHRSGSAMGTTNTRSSYMFHDQHKIKKRVDEKRFDEKQLRDQLNMIRSLKIEKPNKHVNSKK</sequence>
<accession>A0AAW2ZHI7</accession>
<feature type="repeat" description="TPR" evidence="1">
    <location>
        <begin position="189"/>
        <end position="222"/>
    </location>
</feature>
<gene>
    <name evidence="3" type="ORF">AKO1_015342</name>
</gene>
<dbReference type="PROSITE" id="PS50005">
    <property type="entry name" value="TPR"/>
    <property type="match status" value="3"/>
</dbReference>
<evidence type="ECO:0000256" key="1">
    <source>
        <dbReference type="PROSITE-ProRule" id="PRU00339"/>
    </source>
</evidence>
<feature type="region of interest" description="Disordered" evidence="2">
    <location>
        <begin position="472"/>
        <end position="524"/>
    </location>
</feature>
<evidence type="ECO:0008006" key="5">
    <source>
        <dbReference type="Google" id="ProtNLM"/>
    </source>
</evidence>